<comment type="similarity">
    <text evidence="2">Belongs to the metallo-dependent hydrolases superfamily. ACMSD family.</text>
</comment>
<evidence type="ECO:0000256" key="1">
    <source>
        <dbReference type="ARBA" id="ARBA00005079"/>
    </source>
</evidence>
<sequence>MTCNDCPRSLCQEHGLLRIDLHTHIMPPTLPDLSSYSSRSDSDSSTAAPWLTLRPNATDTTKRDLYIGDEFYRTIEPNCYDTATRLAEMDAAGTDVQVLSTIPILFFHDQPSEPVTLLAQHLNNHIASLCHAHPTRFLGLATVPLQNISAAVTELQRAKHDLRLHGVEIGTAINHHIPLDDRSLDPFWQACQDLDMAVFVHPLGYAWPQENPDLWSRYWSAWLVGMPCETALAMHRLLCAGTLVRFPRLRLCFAHAGGAFLPLLGRIQRGFECRPDLVARDAADVSPLEHVIMKENIWVDSLTHDVDLLEYVVNKVGLRGVVMGSDYPFPLGEQPEAGRMLASEKRLDKFLTWRQRAEILAGNALRFLGLHEDPEWRTRMEEHQCEHERWKGSHQCY</sequence>
<dbReference type="GO" id="GO:0046872">
    <property type="term" value="F:metal ion binding"/>
    <property type="evidence" value="ECO:0007669"/>
    <property type="project" value="UniProtKB-KW"/>
</dbReference>
<evidence type="ECO:0000256" key="6">
    <source>
        <dbReference type="ARBA" id="ARBA00022723"/>
    </source>
</evidence>
<proteinExistence type="inferred from homology"/>
<evidence type="ECO:0000313" key="13">
    <source>
        <dbReference type="EMBL" id="RAL14788.1"/>
    </source>
</evidence>
<dbReference type="GO" id="GO:0005829">
    <property type="term" value="C:cytosol"/>
    <property type="evidence" value="ECO:0007669"/>
    <property type="project" value="TreeGrafter"/>
</dbReference>
<dbReference type="EMBL" id="KZ824273">
    <property type="protein sequence ID" value="RAL14788.1"/>
    <property type="molecule type" value="Genomic_DNA"/>
</dbReference>
<comment type="subunit">
    <text evidence="3">Monomer.</text>
</comment>
<evidence type="ECO:0000256" key="11">
    <source>
        <dbReference type="RuleBase" id="RU366045"/>
    </source>
</evidence>
<evidence type="ECO:0000256" key="9">
    <source>
        <dbReference type="ARBA" id="ARBA00023239"/>
    </source>
</evidence>
<feature type="domain" description="Amidohydrolase-related" evidence="12">
    <location>
        <begin position="19"/>
        <end position="370"/>
    </location>
</feature>
<protein>
    <recommendedName>
        <fullName evidence="5">2-amino-3-carboxymuconate-6-semialdehyde decarboxylase</fullName>
        <ecNumber evidence="4">4.1.1.45</ecNumber>
    </recommendedName>
    <alternativeName>
        <fullName evidence="10">Picolinate carboxylase</fullName>
    </alternativeName>
</protein>
<keyword evidence="14" id="KW-1185">Reference proteome</keyword>
<dbReference type="InterPro" id="IPR032466">
    <property type="entry name" value="Metal_Hydrolase"/>
</dbReference>
<dbReference type="InterPro" id="IPR006680">
    <property type="entry name" value="Amidohydro-rel"/>
</dbReference>
<dbReference type="Proteomes" id="UP000248961">
    <property type="component" value="Unassembled WGS sequence"/>
</dbReference>
<evidence type="ECO:0000313" key="14">
    <source>
        <dbReference type="Proteomes" id="UP000248961"/>
    </source>
</evidence>
<evidence type="ECO:0000256" key="10">
    <source>
        <dbReference type="ARBA" id="ARBA00031120"/>
    </source>
</evidence>
<comment type="pathway">
    <text evidence="1">Secondary metabolite metabolism; quinolate metabolism.</text>
</comment>
<evidence type="ECO:0000259" key="12">
    <source>
        <dbReference type="Pfam" id="PF04909"/>
    </source>
</evidence>
<dbReference type="VEuPathDB" id="FungiDB:BO97DRAFT_432497"/>
<evidence type="ECO:0000256" key="3">
    <source>
        <dbReference type="ARBA" id="ARBA00011245"/>
    </source>
</evidence>
<dbReference type="InterPro" id="IPR032465">
    <property type="entry name" value="ACMSD"/>
</dbReference>
<dbReference type="PANTHER" id="PTHR21240:SF27">
    <property type="entry name" value="2-AMINO-3-CARBOXYMUCONATE-6-SEMIALDEHYDE DECARBOXYLASE"/>
    <property type="match status" value="1"/>
</dbReference>
<evidence type="ECO:0000256" key="2">
    <source>
        <dbReference type="ARBA" id="ARBA00005871"/>
    </source>
</evidence>
<dbReference type="STRING" id="1450537.A0A395I6Q6"/>
<dbReference type="GeneID" id="37201833"/>
<dbReference type="SUPFAM" id="SSF51556">
    <property type="entry name" value="Metallo-dependent hydrolases"/>
    <property type="match status" value="1"/>
</dbReference>
<reference evidence="13 14" key="1">
    <citation type="submission" date="2018-02" db="EMBL/GenBank/DDBJ databases">
        <title>The genomes of Aspergillus section Nigri reveals drivers in fungal speciation.</title>
        <authorList>
            <consortium name="DOE Joint Genome Institute"/>
            <person name="Vesth T.C."/>
            <person name="Nybo J."/>
            <person name="Theobald S."/>
            <person name="Brandl J."/>
            <person name="Frisvad J.C."/>
            <person name="Nielsen K.F."/>
            <person name="Lyhne E.K."/>
            <person name="Kogle M.E."/>
            <person name="Kuo A."/>
            <person name="Riley R."/>
            <person name="Clum A."/>
            <person name="Nolan M."/>
            <person name="Lipzen A."/>
            <person name="Salamov A."/>
            <person name="Henrissat B."/>
            <person name="Wiebenga A."/>
            <person name="De vries R.P."/>
            <person name="Grigoriev I.V."/>
            <person name="Mortensen U.H."/>
            <person name="Andersen M.R."/>
            <person name="Baker S.E."/>
        </authorList>
    </citation>
    <scope>NUCLEOTIDE SEQUENCE [LARGE SCALE GENOMIC DNA]</scope>
    <source>
        <strain evidence="13 14">CBS 101889</strain>
    </source>
</reference>
<keyword evidence="8" id="KW-0862">Zinc</keyword>
<dbReference type="GO" id="GO:0016787">
    <property type="term" value="F:hydrolase activity"/>
    <property type="evidence" value="ECO:0007669"/>
    <property type="project" value="InterPro"/>
</dbReference>
<gene>
    <name evidence="13" type="ORF">BO97DRAFT_432497</name>
</gene>
<dbReference type="Pfam" id="PF04909">
    <property type="entry name" value="Amidohydro_2"/>
    <property type="match status" value="1"/>
</dbReference>
<dbReference type="AlphaFoldDB" id="A0A395I6Q6"/>
<dbReference type="OrthoDB" id="2832284at2759"/>
<organism evidence="13 14">
    <name type="scientific">Aspergillus homomorphus (strain CBS 101889)</name>
    <dbReference type="NCBI Taxonomy" id="1450537"/>
    <lineage>
        <taxon>Eukaryota</taxon>
        <taxon>Fungi</taxon>
        <taxon>Dikarya</taxon>
        <taxon>Ascomycota</taxon>
        <taxon>Pezizomycotina</taxon>
        <taxon>Eurotiomycetes</taxon>
        <taxon>Eurotiomycetidae</taxon>
        <taxon>Eurotiales</taxon>
        <taxon>Aspergillaceae</taxon>
        <taxon>Aspergillus</taxon>
        <taxon>Aspergillus subgen. Circumdati</taxon>
    </lineage>
</organism>
<dbReference type="RefSeq" id="XP_025553942.1">
    <property type="nucleotide sequence ID" value="XM_025697544.1"/>
</dbReference>
<keyword evidence="9 11" id="KW-0456">Lyase</keyword>
<keyword evidence="6" id="KW-0479">Metal-binding</keyword>
<accession>A0A395I6Q6</accession>
<evidence type="ECO:0000256" key="8">
    <source>
        <dbReference type="ARBA" id="ARBA00022833"/>
    </source>
</evidence>
<dbReference type="GO" id="GO:0001760">
    <property type="term" value="F:aminocarboxymuconate-semialdehyde decarboxylase activity"/>
    <property type="evidence" value="ECO:0007669"/>
    <property type="project" value="UniProtKB-EC"/>
</dbReference>
<dbReference type="PANTHER" id="PTHR21240">
    <property type="entry name" value="2-AMINO-3-CARBOXYLMUCONATE-6-SEMIALDEHYDE DECARBOXYLASE"/>
    <property type="match status" value="1"/>
</dbReference>
<dbReference type="GO" id="GO:0019748">
    <property type="term" value="P:secondary metabolic process"/>
    <property type="evidence" value="ECO:0007669"/>
    <property type="project" value="TreeGrafter"/>
</dbReference>
<dbReference type="Gene3D" id="3.20.20.140">
    <property type="entry name" value="Metal-dependent hydrolases"/>
    <property type="match status" value="1"/>
</dbReference>
<evidence type="ECO:0000256" key="4">
    <source>
        <dbReference type="ARBA" id="ARBA00012365"/>
    </source>
</evidence>
<evidence type="ECO:0000256" key="5">
    <source>
        <dbReference type="ARBA" id="ARBA00021214"/>
    </source>
</evidence>
<keyword evidence="7 11" id="KW-0210">Decarboxylase</keyword>
<evidence type="ECO:0000256" key="7">
    <source>
        <dbReference type="ARBA" id="ARBA00022793"/>
    </source>
</evidence>
<dbReference type="EC" id="4.1.1.45" evidence="4"/>
<name>A0A395I6Q6_ASPHC</name>